<dbReference type="Proteomes" id="UP000625283">
    <property type="component" value="Unassembled WGS sequence"/>
</dbReference>
<sequence length="1036" mass="116780">MTRYVILPLALAYCMGPSGAIALPSIRTAGINLTQQQTVRGKIVDNSGQPLSGATVQIKNTDRSAATDRQGQFTIEASIGETLLVSYLGANSKEVVISRGFIQIALEIGQQGLDEVVVVGYGTQKKGNVTAAISTIQSKEISTTTNASLAQSLQGKIPGLQIRQDNAEPGSFKSSINIRGFGEPLYVIDGIVRDGGVEFQQLTPNDIESISVLKDASAAIYGLNAANGVILVTTKKGRSGTPEFTYTGALGVLKPTYVTKMASAAQYLEMYRDAIYYRDGIVNIDNSELDKWRQGGTGYQSTNWYDETFKKSALQTQHDFSVRGGTDAINYFASIGYFNEQGLFKSGDMKYDRYNFRTNLTAKLSDRLKADFMVSGKHSLRQYPGGDGFIWMYKGTFISHPTEGPYINQDANYPANIYNQQNAVIMSQRDYAGYTESKNKDFISSVGLTYDVPFVEGLKAIGTLAYDSRNMFNKNVWKNYKVYNPDMTSLVINSPRIANAIDDIDRVVFQAQLAYDRTFKEVHNVQATAIFEQKRYKKKFAYLWREYEFFTTDVVDYASGRQTNEGREEEEANLSYVGRVNYDYKGRYLLGASFRYDGSYRYAPGKRWGFFPGISAGWRISEEPFIKNNVAFIDNLKIRGSFGRIGENVGDPFQHVLGFSPVTNQGAEFADGTYTGGLGAPGVINPNFTWVTSDIADVGLEADLFNNKLRFEVDYYQREKTGKLITRSGGLPNTFGGTMPIENYESELTRGFDFVVGHQNKIGELEYGLSVNMNLARTMHKVVDKPEATSSWDRWRSGYANRWNDLSWGYQRTGQFHSMEEIYNALVYDKNNGNRLLLPGDYTYEDVNGDGLIDDKDMLPNFRNRTPKLFYGFVINGAWRGIDLNMVFQGASMYSIRFNEVFSQMFFNNGNLPEYFYDRWHMADPSDPDSEWIAGNWPANRFSEFMSSSYRESDVWRMKASYLRMKSIELGYTINLNEKGIKYIKGIRFYGNAHNLLTFSNAFLKQFDPERHEGDYEAGYNYPLIKSFNAGVNITF</sequence>
<protein>
    <submittedName>
        <fullName evidence="11">TonB-dependent receptor</fullName>
    </submittedName>
</protein>
<evidence type="ECO:0000256" key="6">
    <source>
        <dbReference type="ARBA" id="ARBA00023136"/>
    </source>
</evidence>
<dbReference type="Pfam" id="PF07715">
    <property type="entry name" value="Plug"/>
    <property type="match status" value="1"/>
</dbReference>
<reference evidence="11 12" key="1">
    <citation type="submission" date="2021-01" db="EMBL/GenBank/DDBJ databases">
        <title>C459-1 draft genome sequence.</title>
        <authorList>
            <person name="Zhang X.-F."/>
        </authorList>
    </citation>
    <scope>NUCLEOTIDE SEQUENCE [LARGE SCALE GENOMIC DNA]</scope>
    <source>
        <strain evidence="12">C459-1</strain>
    </source>
</reference>
<proteinExistence type="inferred from homology"/>
<feature type="signal peptide" evidence="9">
    <location>
        <begin position="1"/>
        <end position="22"/>
    </location>
</feature>
<keyword evidence="2 8" id="KW-0813">Transport</keyword>
<comment type="subcellular location">
    <subcellularLocation>
        <location evidence="1 8">Cell outer membrane</location>
        <topology evidence="1 8">Multi-pass membrane protein</topology>
    </subcellularLocation>
</comment>
<evidence type="ECO:0000256" key="3">
    <source>
        <dbReference type="ARBA" id="ARBA00022452"/>
    </source>
</evidence>
<evidence type="ECO:0000256" key="5">
    <source>
        <dbReference type="ARBA" id="ARBA00022729"/>
    </source>
</evidence>
<dbReference type="SUPFAM" id="SSF56935">
    <property type="entry name" value="Porins"/>
    <property type="match status" value="1"/>
</dbReference>
<evidence type="ECO:0000256" key="8">
    <source>
        <dbReference type="PROSITE-ProRule" id="PRU01360"/>
    </source>
</evidence>
<comment type="caution">
    <text evidence="11">The sequence shown here is derived from an EMBL/GenBank/DDBJ whole genome shotgun (WGS) entry which is preliminary data.</text>
</comment>
<dbReference type="PROSITE" id="PS52016">
    <property type="entry name" value="TONB_DEPENDENT_REC_3"/>
    <property type="match status" value="1"/>
</dbReference>
<evidence type="ECO:0000256" key="7">
    <source>
        <dbReference type="ARBA" id="ARBA00023237"/>
    </source>
</evidence>
<keyword evidence="5 9" id="KW-0732">Signal</keyword>
<keyword evidence="3 8" id="KW-1134">Transmembrane beta strand</keyword>
<dbReference type="EMBL" id="JAERTY010000009">
    <property type="protein sequence ID" value="MBL1410440.1"/>
    <property type="molecule type" value="Genomic_DNA"/>
</dbReference>
<evidence type="ECO:0000313" key="11">
    <source>
        <dbReference type="EMBL" id="MBL1410440.1"/>
    </source>
</evidence>
<dbReference type="SUPFAM" id="SSF49464">
    <property type="entry name" value="Carboxypeptidase regulatory domain-like"/>
    <property type="match status" value="1"/>
</dbReference>
<dbReference type="Gene3D" id="2.60.40.1120">
    <property type="entry name" value="Carboxypeptidase-like, regulatory domain"/>
    <property type="match status" value="1"/>
</dbReference>
<dbReference type="PANTHER" id="PTHR30069">
    <property type="entry name" value="TONB-DEPENDENT OUTER MEMBRANE RECEPTOR"/>
    <property type="match status" value="1"/>
</dbReference>
<dbReference type="PANTHER" id="PTHR30069:SF29">
    <property type="entry name" value="HEMOGLOBIN AND HEMOGLOBIN-HAPTOGLOBIN-BINDING PROTEIN 1-RELATED"/>
    <property type="match status" value="1"/>
</dbReference>
<evidence type="ECO:0000256" key="9">
    <source>
        <dbReference type="SAM" id="SignalP"/>
    </source>
</evidence>
<dbReference type="InterPro" id="IPR018247">
    <property type="entry name" value="EF_Hand_1_Ca_BS"/>
</dbReference>
<dbReference type="InterPro" id="IPR039426">
    <property type="entry name" value="TonB-dep_rcpt-like"/>
</dbReference>
<keyword evidence="12" id="KW-1185">Reference proteome</keyword>
<dbReference type="InterPro" id="IPR037066">
    <property type="entry name" value="Plug_dom_sf"/>
</dbReference>
<dbReference type="InterPro" id="IPR008969">
    <property type="entry name" value="CarboxyPept-like_regulatory"/>
</dbReference>
<dbReference type="InterPro" id="IPR036942">
    <property type="entry name" value="Beta-barrel_TonB_sf"/>
</dbReference>
<dbReference type="InterPro" id="IPR012910">
    <property type="entry name" value="Plug_dom"/>
</dbReference>
<dbReference type="RefSeq" id="WP_202104131.1">
    <property type="nucleotide sequence ID" value="NZ_JAERTY010000009.1"/>
</dbReference>
<evidence type="ECO:0000313" key="12">
    <source>
        <dbReference type="Proteomes" id="UP000625283"/>
    </source>
</evidence>
<dbReference type="PROSITE" id="PS00018">
    <property type="entry name" value="EF_HAND_1"/>
    <property type="match status" value="1"/>
</dbReference>
<feature type="chain" id="PRO_5045050903" evidence="9">
    <location>
        <begin position="23"/>
        <end position="1036"/>
    </location>
</feature>
<keyword evidence="7 8" id="KW-0998">Cell outer membrane</keyword>
<keyword evidence="4 8" id="KW-0812">Transmembrane</keyword>
<dbReference type="Pfam" id="PF13715">
    <property type="entry name" value="CarbopepD_reg_2"/>
    <property type="match status" value="1"/>
</dbReference>
<feature type="domain" description="TonB-dependent receptor plug" evidence="10">
    <location>
        <begin position="127"/>
        <end position="229"/>
    </location>
</feature>
<name>A0ABS1R813_9SPHI</name>
<evidence type="ECO:0000256" key="1">
    <source>
        <dbReference type="ARBA" id="ARBA00004571"/>
    </source>
</evidence>
<accession>A0ABS1R813</accession>
<evidence type="ECO:0000256" key="4">
    <source>
        <dbReference type="ARBA" id="ARBA00022692"/>
    </source>
</evidence>
<keyword evidence="6 8" id="KW-0472">Membrane</keyword>
<evidence type="ECO:0000259" key="10">
    <source>
        <dbReference type="Pfam" id="PF07715"/>
    </source>
</evidence>
<dbReference type="Gene3D" id="2.170.130.10">
    <property type="entry name" value="TonB-dependent receptor, plug domain"/>
    <property type="match status" value="1"/>
</dbReference>
<gene>
    <name evidence="11" type="ORF">JKG61_16910</name>
</gene>
<keyword evidence="11" id="KW-0675">Receptor</keyword>
<organism evidence="11 12">
    <name type="scientific">Sphingobacterium faecale</name>
    <dbReference type="NCBI Taxonomy" id="2803775"/>
    <lineage>
        <taxon>Bacteria</taxon>
        <taxon>Pseudomonadati</taxon>
        <taxon>Bacteroidota</taxon>
        <taxon>Sphingobacteriia</taxon>
        <taxon>Sphingobacteriales</taxon>
        <taxon>Sphingobacteriaceae</taxon>
        <taxon>Sphingobacterium</taxon>
    </lineage>
</organism>
<evidence type="ECO:0000256" key="2">
    <source>
        <dbReference type="ARBA" id="ARBA00022448"/>
    </source>
</evidence>
<dbReference type="Gene3D" id="2.40.170.20">
    <property type="entry name" value="TonB-dependent receptor, beta-barrel domain"/>
    <property type="match status" value="1"/>
</dbReference>
<comment type="similarity">
    <text evidence="8">Belongs to the TonB-dependent receptor family.</text>
</comment>